<dbReference type="Pfam" id="PF08334">
    <property type="entry name" value="T2SSG"/>
    <property type="match status" value="1"/>
</dbReference>
<keyword evidence="5" id="KW-0488">Methylation</keyword>
<dbReference type="AlphaFoldDB" id="A0A2G6PE21"/>
<dbReference type="GO" id="GO:0005886">
    <property type="term" value="C:plasma membrane"/>
    <property type="evidence" value="ECO:0007669"/>
    <property type="project" value="UniProtKB-SubCell"/>
</dbReference>
<feature type="domain" description="Type II secretion system protein GspG C-terminal" evidence="11">
    <location>
        <begin position="35"/>
        <end position="143"/>
    </location>
</feature>
<evidence type="ECO:0000259" key="11">
    <source>
        <dbReference type="Pfam" id="PF08334"/>
    </source>
</evidence>
<comment type="caution">
    <text evidence="12">The sequence shown here is derived from an EMBL/GenBank/DDBJ whole genome shotgun (WGS) entry which is preliminary data.</text>
</comment>
<reference evidence="12 13" key="1">
    <citation type="submission" date="2017-10" db="EMBL/GenBank/DDBJ databases">
        <title>Novel microbial diversity and functional potential in the marine mammal oral microbiome.</title>
        <authorList>
            <person name="Dudek N.K."/>
            <person name="Sun C.L."/>
            <person name="Burstein D."/>
            <person name="Kantor R.S."/>
            <person name="Aliaga Goltsman D.S."/>
            <person name="Bik E.M."/>
            <person name="Thomas B.C."/>
            <person name="Banfield J.F."/>
            <person name="Relman D.A."/>
        </authorList>
    </citation>
    <scope>NUCLEOTIDE SEQUENCE [LARGE SCALE GENOMIC DNA]</scope>
    <source>
        <strain evidence="12">DOLJORAL78_50_517</strain>
    </source>
</reference>
<dbReference type="InterPro" id="IPR045584">
    <property type="entry name" value="Pilin-like"/>
</dbReference>
<evidence type="ECO:0000256" key="2">
    <source>
        <dbReference type="ARBA" id="ARBA00009984"/>
    </source>
</evidence>
<evidence type="ECO:0000256" key="10">
    <source>
        <dbReference type="SAM" id="Phobius"/>
    </source>
</evidence>
<evidence type="ECO:0000256" key="7">
    <source>
        <dbReference type="ARBA" id="ARBA00022692"/>
    </source>
</evidence>
<evidence type="ECO:0000256" key="6">
    <source>
        <dbReference type="ARBA" id="ARBA00022519"/>
    </source>
</evidence>
<proteinExistence type="inferred from homology"/>
<feature type="transmembrane region" description="Helical" evidence="10">
    <location>
        <begin position="12"/>
        <end position="32"/>
    </location>
</feature>
<keyword evidence="6" id="KW-0997">Cell inner membrane</keyword>
<dbReference type="Pfam" id="PF07963">
    <property type="entry name" value="N_methyl"/>
    <property type="match status" value="1"/>
</dbReference>
<keyword evidence="7 10" id="KW-0812">Transmembrane</keyword>
<evidence type="ECO:0000256" key="4">
    <source>
        <dbReference type="ARBA" id="ARBA00022475"/>
    </source>
</evidence>
<dbReference type="SUPFAM" id="SSF54523">
    <property type="entry name" value="Pili subunits"/>
    <property type="match status" value="1"/>
</dbReference>
<dbReference type="InterPro" id="IPR012902">
    <property type="entry name" value="N_methyl_site"/>
</dbReference>
<dbReference type="PRINTS" id="PR00813">
    <property type="entry name" value="BCTERIALGSPG"/>
</dbReference>
<dbReference type="InterPro" id="IPR000983">
    <property type="entry name" value="Bac_GSPG_pilin"/>
</dbReference>
<evidence type="ECO:0000256" key="8">
    <source>
        <dbReference type="ARBA" id="ARBA00022989"/>
    </source>
</evidence>
<dbReference type="Gene3D" id="3.30.700.10">
    <property type="entry name" value="Glycoprotein, Type 4 Pilin"/>
    <property type="match status" value="1"/>
</dbReference>
<dbReference type="Proteomes" id="UP000229278">
    <property type="component" value="Unassembled WGS sequence"/>
</dbReference>
<evidence type="ECO:0000313" key="13">
    <source>
        <dbReference type="Proteomes" id="UP000229278"/>
    </source>
</evidence>
<dbReference type="NCBIfam" id="TIGR02532">
    <property type="entry name" value="IV_pilin_GFxxxE"/>
    <property type="match status" value="1"/>
</dbReference>
<keyword evidence="9 10" id="KW-0472">Membrane</keyword>
<comment type="subcellular location">
    <subcellularLocation>
        <location evidence="1">Cell inner membrane</location>
        <topology evidence="1">Single-pass membrane protein</topology>
    </subcellularLocation>
</comment>
<dbReference type="PANTHER" id="PTHR30093">
    <property type="entry name" value="GENERAL SECRETION PATHWAY PROTEIN G"/>
    <property type="match status" value="1"/>
</dbReference>
<accession>A0A2G6PE21</accession>
<evidence type="ECO:0000313" key="12">
    <source>
        <dbReference type="EMBL" id="PIE82794.1"/>
    </source>
</evidence>
<keyword evidence="8 10" id="KW-1133">Transmembrane helix</keyword>
<evidence type="ECO:0000256" key="9">
    <source>
        <dbReference type="ARBA" id="ARBA00023136"/>
    </source>
</evidence>
<name>A0A2G6PE21_9GAMM</name>
<evidence type="ECO:0000256" key="1">
    <source>
        <dbReference type="ARBA" id="ARBA00004377"/>
    </source>
</evidence>
<dbReference type="GO" id="GO:0015628">
    <property type="term" value="P:protein secretion by the type II secretion system"/>
    <property type="evidence" value="ECO:0007669"/>
    <property type="project" value="InterPro"/>
</dbReference>
<dbReference type="EMBL" id="PDTV01000012">
    <property type="protein sequence ID" value="PIE82794.1"/>
    <property type="molecule type" value="Genomic_DNA"/>
</dbReference>
<dbReference type="InterPro" id="IPR013545">
    <property type="entry name" value="T2SS_protein-GspG_C"/>
</dbReference>
<dbReference type="GO" id="GO:0015627">
    <property type="term" value="C:type II protein secretion system complex"/>
    <property type="evidence" value="ECO:0007669"/>
    <property type="project" value="InterPro"/>
</dbReference>
<evidence type="ECO:0000256" key="3">
    <source>
        <dbReference type="ARBA" id="ARBA00020042"/>
    </source>
</evidence>
<evidence type="ECO:0000256" key="5">
    <source>
        <dbReference type="ARBA" id="ARBA00022481"/>
    </source>
</evidence>
<gene>
    <name evidence="12" type="primary">gspG</name>
    <name evidence="12" type="ORF">CSA09_05125</name>
</gene>
<dbReference type="NCBIfam" id="TIGR01710">
    <property type="entry name" value="typeII_sec_gspG"/>
    <property type="match status" value="1"/>
</dbReference>
<comment type="similarity">
    <text evidence="2">Belongs to the GSP G family.</text>
</comment>
<sequence length="144" mass="15642">MSNQNWLGCVRGFTLIELLVVLAILGLLAGLVGPQVMKYLGGANTKTAKLQIEDFSVALDAYRLDVGRYPSGSEGLQALVEKPAGASRWNGPYLRKNKIPKDPWGNEYQYRSPGQYGGAFDLYSLGADNTEGGDGENQDVVSWL</sequence>
<dbReference type="PROSITE" id="PS00409">
    <property type="entry name" value="PROKAR_NTER_METHYL"/>
    <property type="match status" value="1"/>
</dbReference>
<protein>
    <recommendedName>
        <fullName evidence="3">Type II secretion system core protein G</fullName>
    </recommendedName>
</protein>
<dbReference type="InterPro" id="IPR010054">
    <property type="entry name" value="Type2_sec_GspG"/>
</dbReference>
<organism evidence="12 13">
    <name type="scientific">Candidatus Contendibacter odensensis</name>
    <dbReference type="NCBI Taxonomy" id="1400860"/>
    <lineage>
        <taxon>Bacteria</taxon>
        <taxon>Pseudomonadati</taxon>
        <taxon>Pseudomonadota</taxon>
        <taxon>Gammaproteobacteria</taxon>
        <taxon>Candidatus Competibacteraceae</taxon>
        <taxon>Candidatus Contendibacter</taxon>
    </lineage>
</organism>
<dbReference type="PANTHER" id="PTHR30093:SF45">
    <property type="entry name" value="TYPE II SECRETION SYSTEM CORE PROTEIN G"/>
    <property type="match status" value="1"/>
</dbReference>
<keyword evidence="4" id="KW-1003">Cell membrane</keyword>